<organism evidence="2 3">
    <name type="scientific">Diatrype stigma</name>
    <dbReference type="NCBI Taxonomy" id="117547"/>
    <lineage>
        <taxon>Eukaryota</taxon>
        <taxon>Fungi</taxon>
        <taxon>Dikarya</taxon>
        <taxon>Ascomycota</taxon>
        <taxon>Pezizomycotina</taxon>
        <taxon>Sordariomycetes</taxon>
        <taxon>Xylariomycetidae</taxon>
        <taxon>Xylariales</taxon>
        <taxon>Diatrypaceae</taxon>
        <taxon>Diatrype</taxon>
    </lineage>
</organism>
<dbReference type="EMBL" id="JAKJXP020000002">
    <property type="protein sequence ID" value="KAK7757511.1"/>
    <property type="molecule type" value="Genomic_DNA"/>
</dbReference>
<evidence type="ECO:0000313" key="2">
    <source>
        <dbReference type="EMBL" id="KAK7757511.1"/>
    </source>
</evidence>
<proteinExistence type="predicted"/>
<gene>
    <name evidence="2" type="ORF">SLS62_000526</name>
</gene>
<comment type="caution">
    <text evidence="2">The sequence shown here is derived from an EMBL/GenBank/DDBJ whole genome shotgun (WGS) entry which is preliminary data.</text>
</comment>
<accession>A0AAN9V0X7</accession>
<dbReference type="PROSITE" id="PS50181">
    <property type="entry name" value="FBOX"/>
    <property type="match status" value="1"/>
</dbReference>
<dbReference type="InterPro" id="IPR001810">
    <property type="entry name" value="F-box_dom"/>
</dbReference>
<evidence type="ECO:0000313" key="3">
    <source>
        <dbReference type="Proteomes" id="UP001320420"/>
    </source>
</evidence>
<name>A0AAN9V0X7_9PEZI</name>
<protein>
    <recommendedName>
        <fullName evidence="1">F-box domain-containing protein</fullName>
    </recommendedName>
</protein>
<evidence type="ECO:0000259" key="1">
    <source>
        <dbReference type="PROSITE" id="PS50181"/>
    </source>
</evidence>
<keyword evidence="3" id="KW-1185">Reference proteome</keyword>
<feature type="domain" description="F-box" evidence="1">
    <location>
        <begin position="1"/>
        <end position="43"/>
    </location>
</feature>
<dbReference type="Proteomes" id="UP001320420">
    <property type="component" value="Unassembled WGS sequence"/>
</dbReference>
<sequence length="306" mass="35774">MPPEVKVRIMKNLDAASLSALTTTCRSMRDVYTQNRGSINDSVSSKALGHARTLAFALYAANCAPWKAQWPVPNKAQLVRNVHRYGRKYLNHVTDQPSIPTDQITLPMILKMGAFHRIVEKLTDSFFDNAVNMHTHKDVPSAGDPSITEVARAQRGFYAIEITRVLLPYEVLDDFEFDPAWNVLWHYFSPWENRIARDIEIWILFMLEWYEIGLSWMRMSPDDTMYRSLNIDHIIARYPEVEIGARDLWYYLIYVGCKTDKSQMEINIEYECISWWDLARFQTLYPGVLPTLQNMQDELMDYCLKR</sequence>
<dbReference type="AlphaFoldDB" id="A0AAN9V0X7"/>
<reference evidence="2 3" key="1">
    <citation type="submission" date="2024-02" db="EMBL/GenBank/DDBJ databases">
        <title>De novo assembly and annotation of 12 fungi associated with fruit tree decline syndrome in Ontario, Canada.</title>
        <authorList>
            <person name="Sulman M."/>
            <person name="Ellouze W."/>
            <person name="Ilyukhin E."/>
        </authorList>
    </citation>
    <scope>NUCLEOTIDE SEQUENCE [LARGE SCALE GENOMIC DNA]</scope>
    <source>
        <strain evidence="2 3">M11/M66-122</strain>
    </source>
</reference>